<evidence type="ECO:0000256" key="1">
    <source>
        <dbReference type="SAM" id="MobiDB-lite"/>
    </source>
</evidence>
<dbReference type="Proteomes" id="UP001054945">
    <property type="component" value="Unassembled WGS sequence"/>
</dbReference>
<dbReference type="AlphaFoldDB" id="A0AAV4UBU7"/>
<dbReference type="EMBL" id="BPLR01012620">
    <property type="protein sequence ID" value="GIY55221.1"/>
    <property type="molecule type" value="Genomic_DNA"/>
</dbReference>
<evidence type="ECO:0000313" key="2">
    <source>
        <dbReference type="EMBL" id="GIY55221.1"/>
    </source>
</evidence>
<comment type="caution">
    <text evidence="2">The sequence shown here is derived from an EMBL/GenBank/DDBJ whole genome shotgun (WGS) entry which is preliminary data.</text>
</comment>
<gene>
    <name evidence="2" type="ORF">CEXT_137131</name>
</gene>
<accession>A0AAV4UBU7</accession>
<reference evidence="2 3" key="1">
    <citation type="submission" date="2021-06" db="EMBL/GenBank/DDBJ databases">
        <title>Caerostris extrusa draft genome.</title>
        <authorList>
            <person name="Kono N."/>
            <person name="Arakawa K."/>
        </authorList>
    </citation>
    <scope>NUCLEOTIDE SEQUENCE [LARGE SCALE GENOMIC DNA]</scope>
</reference>
<keyword evidence="3" id="KW-1185">Reference proteome</keyword>
<proteinExistence type="predicted"/>
<feature type="region of interest" description="Disordered" evidence="1">
    <location>
        <begin position="43"/>
        <end position="70"/>
    </location>
</feature>
<sequence length="83" mass="9369">MIDIKGWPQFYRHIFNYTKTALIKSNFSAGAVIPDSLSVRMPHKNSPTNLGGHKGGQLRDYPPANEIDPTIQPPTYRWAPISF</sequence>
<organism evidence="2 3">
    <name type="scientific">Caerostris extrusa</name>
    <name type="common">Bark spider</name>
    <name type="synonym">Caerostris bankana</name>
    <dbReference type="NCBI Taxonomy" id="172846"/>
    <lineage>
        <taxon>Eukaryota</taxon>
        <taxon>Metazoa</taxon>
        <taxon>Ecdysozoa</taxon>
        <taxon>Arthropoda</taxon>
        <taxon>Chelicerata</taxon>
        <taxon>Arachnida</taxon>
        <taxon>Araneae</taxon>
        <taxon>Araneomorphae</taxon>
        <taxon>Entelegynae</taxon>
        <taxon>Araneoidea</taxon>
        <taxon>Araneidae</taxon>
        <taxon>Caerostris</taxon>
    </lineage>
</organism>
<name>A0AAV4UBU7_CAEEX</name>
<protein>
    <submittedName>
        <fullName evidence="2">Uncharacterized protein</fullName>
    </submittedName>
</protein>
<evidence type="ECO:0000313" key="3">
    <source>
        <dbReference type="Proteomes" id="UP001054945"/>
    </source>
</evidence>